<comment type="caution">
    <text evidence="2">The sequence shown here is derived from an EMBL/GenBank/DDBJ whole genome shotgun (WGS) entry which is preliminary data.</text>
</comment>
<dbReference type="EMBL" id="ATHO01000037">
    <property type="protein sequence ID" value="EQB10196.1"/>
    <property type="molecule type" value="Genomic_DNA"/>
</dbReference>
<keyword evidence="3" id="KW-1185">Reference proteome</keyword>
<accession>T0H1G0</accession>
<proteinExistence type="predicted"/>
<reference evidence="2 3" key="1">
    <citation type="journal article" date="2013" name="Genome Announc.">
        <title>Draft Genome Sequence of Sphingobium quisquiliarum Strain P25T, a Novel Hexachlorocyclohexane (HCH)-Degrading Bacterium Isolated from an HCH Dumpsite.</title>
        <authorList>
            <person name="Kumar Singh A."/>
            <person name="Sangwan N."/>
            <person name="Sharma A."/>
            <person name="Gupta V."/>
            <person name="Khurana J.P."/>
            <person name="Lal R."/>
        </authorList>
    </citation>
    <scope>NUCLEOTIDE SEQUENCE [LARGE SCALE GENOMIC DNA]</scope>
    <source>
        <strain evidence="2 3">P25</strain>
    </source>
</reference>
<name>T0H1G0_9SPHN</name>
<keyword evidence="1" id="KW-0472">Membrane</keyword>
<sequence length="57" mass="5831">MDTDNEESGAKGRLLFIAFAAILFGSTMILSAAGPAKASEAAVLTCGDGPLILRYLA</sequence>
<evidence type="ECO:0000313" key="3">
    <source>
        <dbReference type="Proteomes" id="UP000015525"/>
    </source>
</evidence>
<dbReference type="RefSeq" id="WP_021237192.1">
    <property type="nucleotide sequence ID" value="NZ_ATHO01000037.1"/>
</dbReference>
<dbReference type="Proteomes" id="UP000015525">
    <property type="component" value="Unassembled WGS sequence"/>
</dbReference>
<feature type="transmembrane region" description="Helical" evidence="1">
    <location>
        <begin position="12"/>
        <end position="33"/>
    </location>
</feature>
<keyword evidence="1" id="KW-1133">Transmembrane helix</keyword>
<dbReference type="AlphaFoldDB" id="T0H1G0"/>
<gene>
    <name evidence="2" type="ORF">L288_04455</name>
</gene>
<protein>
    <submittedName>
        <fullName evidence="2">Uncharacterized protein</fullName>
    </submittedName>
</protein>
<dbReference type="PATRIC" id="fig|1329909.3.peg.848"/>
<organism evidence="2 3">
    <name type="scientific">Sphingobium quisquiliarum P25</name>
    <dbReference type="NCBI Taxonomy" id="1329909"/>
    <lineage>
        <taxon>Bacteria</taxon>
        <taxon>Pseudomonadati</taxon>
        <taxon>Pseudomonadota</taxon>
        <taxon>Alphaproteobacteria</taxon>
        <taxon>Sphingomonadales</taxon>
        <taxon>Sphingomonadaceae</taxon>
        <taxon>Sphingobium</taxon>
    </lineage>
</organism>
<evidence type="ECO:0000256" key="1">
    <source>
        <dbReference type="SAM" id="Phobius"/>
    </source>
</evidence>
<evidence type="ECO:0000313" key="2">
    <source>
        <dbReference type="EMBL" id="EQB10196.1"/>
    </source>
</evidence>
<keyword evidence="1" id="KW-0812">Transmembrane</keyword>